<dbReference type="NCBIfam" id="TIGR01354">
    <property type="entry name" value="cyt_deam_tetra"/>
    <property type="match status" value="1"/>
</dbReference>
<keyword evidence="6 13" id="KW-0479">Metal-binding</keyword>
<evidence type="ECO:0000256" key="1">
    <source>
        <dbReference type="ARBA" id="ARBA00001947"/>
    </source>
</evidence>
<dbReference type="Proteomes" id="UP000183924">
    <property type="component" value="Unassembled WGS sequence"/>
</dbReference>
<dbReference type="SUPFAM" id="SSF53927">
    <property type="entry name" value="Cytidine deaminase-like"/>
    <property type="match status" value="1"/>
</dbReference>
<reference evidence="16 17" key="1">
    <citation type="submission" date="2016-03" db="EMBL/GenBank/DDBJ databases">
        <title>Comparative genomics of Rickettsiella.</title>
        <authorList>
            <person name="Chandler C."/>
            <person name="Wang Y."/>
        </authorList>
    </citation>
    <scope>NUCLEOTIDE SEQUENCE [LARGE SCALE GENOMIC DNA]</scope>
    <source>
        <strain evidence="16 17">RCFS May 2013</strain>
    </source>
</reference>
<evidence type="ECO:0000313" key="17">
    <source>
        <dbReference type="Proteomes" id="UP000183924"/>
    </source>
</evidence>
<dbReference type="GO" id="GO:0055086">
    <property type="term" value="P:nucleobase-containing small molecule metabolic process"/>
    <property type="evidence" value="ECO:0007669"/>
    <property type="project" value="UniProtKB-ARBA"/>
</dbReference>
<dbReference type="GO" id="GO:0008270">
    <property type="term" value="F:zinc ion binding"/>
    <property type="evidence" value="ECO:0007669"/>
    <property type="project" value="UniProtKB-UniRule"/>
</dbReference>
<comment type="function">
    <text evidence="2 14">This enzyme scavenges exogenous and endogenous cytidine and 2'-deoxycytidine for UMP synthesis.</text>
</comment>
<evidence type="ECO:0000256" key="10">
    <source>
        <dbReference type="ARBA" id="ARBA00049252"/>
    </source>
</evidence>
<dbReference type="InterPro" id="IPR002125">
    <property type="entry name" value="CMP_dCMP_dom"/>
</dbReference>
<dbReference type="EC" id="3.5.4.5" evidence="4 14"/>
<dbReference type="GO" id="GO:0072527">
    <property type="term" value="P:pyrimidine-containing compound metabolic process"/>
    <property type="evidence" value="ECO:0007669"/>
    <property type="project" value="UniProtKB-ARBA"/>
</dbReference>
<comment type="catalytic activity">
    <reaction evidence="11 14">
        <text>cytidine + H2O + H(+) = uridine + NH4(+)</text>
        <dbReference type="Rhea" id="RHEA:16069"/>
        <dbReference type="ChEBI" id="CHEBI:15377"/>
        <dbReference type="ChEBI" id="CHEBI:15378"/>
        <dbReference type="ChEBI" id="CHEBI:16704"/>
        <dbReference type="ChEBI" id="CHEBI:17562"/>
        <dbReference type="ChEBI" id="CHEBI:28938"/>
        <dbReference type="EC" id="3.5.4.5"/>
    </reaction>
</comment>
<dbReference type="GO" id="GO:0042802">
    <property type="term" value="F:identical protein binding"/>
    <property type="evidence" value="ECO:0007669"/>
    <property type="project" value="UniProtKB-ARBA"/>
</dbReference>
<evidence type="ECO:0000256" key="11">
    <source>
        <dbReference type="ARBA" id="ARBA00049558"/>
    </source>
</evidence>
<organism evidence="16 17">
    <name type="scientific">Candidatus Rickettsiella isopodorum</name>
    <dbReference type="NCBI Taxonomy" id="1225476"/>
    <lineage>
        <taxon>Bacteria</taxon>
        <taxon>Pseudomonadati</taxon>
        <taxon>Pseudomonadota</taxon>
        <taxon>Gammaproteobacteria</taxon>
        <taxon>Legionellales</taxon>
        <taxon>Coxiellaceae</taxon>
        <taxon>Rickettsiella</taxon>
    </lineage>
</organism>
<comment type="similarity">
    <text evidence="3 14">Belongs to the cytidine and deoxycytidylate deaminase family.</text>
</comment>
<evidence type="ECO:0000256" key="12">
    <source>
        <dbReference type="PIRSR" id="PIRSR606262-1"/>
    </source>
</evidence>
<feature type="binding site" evidence="13">
    <location>
        <position position="55"/>
    </location>
    <ligand>
        <name>Zn(2+)</name>
        <dbReference type="ChEBI" id="CHEBI:29105"/>
        <note>catalytic</note>
    </ligand>
</feature>
<dbReference type="PANTHER" id="PTHR11644:SF2">
    <property type="entry name" value="CYTIDINE DEAMINASE"/>
    <property type="match status" value="1"/>
</dbReference>
<keyword evidence="17" id="KW-1185">Reference proteome</keyword>
<evidence type="ECO:0000256" key="7">
    <source>
        <dbReference type="ARBA" id="ARBA00022801"/>
    </source>
</evidence>
<evidence type="ECO:0000256" key="8">
    <source>
        <dbReference type="ARBA" id="ARBA00022833"/>
    </source>
</evidence>
<dbReference type="PANTHER" id="PTHR11644">
    <property type="entry name" value="CYTIDINE DEAMINASE"/>
    <property type="match status" value="1"/>
</dbReference>
<dbReference type="OrthoDB" id="9795347at2"/>
<proteinExistence type="inferred from homology"/>
<comment type="cofactor">
    <cofactor evidence="1 13 14">
        <name>Zn(2+)</name>
        <dbReference type="ChEBI" id="CHEBI:29105"/>
    </cofactor>
</comment>
<dbReference type="CDD" id="cd01283">
    <property type="entry name" value="cytidine_deaminase"/>
    <property type="match status" value="1"/>
</dbReference>
<dbReference type="GO" id="GO:0004126">
    <property type="term" value="F:cytidine deaminase activity"/>
    <property type="evidence" value="ECO:0007669"/>
    <property type="project" value="UniProtKB-UniRule"/>
</dbReference>
<dbReference type="InterPro" id="IPR050202">
    <property type="entry name" value="Cyt/Deoxycyt_deaminase"/>
</dbReference>
<evidence type="ECO:0000256" key="9">
    <source>
        <dbReference type="ARBA" id="ARBA00032005"/>
    </source>
</evidence>
<evidence type="ECO:0000256" key="4">
    <source>
        <dbReference type="ARBA" id="ARBA00012783"/>
    </source>
</evidence>
<gene>
    <name evidence="16" type="ORF">A1D18_01205</name>
</gene>
<evidence type="ECO:0000256" key="14">
    <source>
        <dbReference type="RuleBase" id="RU364006"/>
    </source>
</evidence>
<dbReference type="InterPro" id="IPR006262">
    <property type="entry name" value="Cyt_deam_tetra"/>
</dbReference>
<feature type="binding site" evidence="13">
    <location>
        <position position="87"/>
    </location>
    <ligand>
        <name>Zn(2+)</name>
        <dbReference type="ChEBI" id="CHEBI:29105"/>
        <note>catalytic</note>
    </ligand>
</feature>
<dbReference type="InterPro" id="IPR016193">
    <property type="entry name" value="Cytidine_deaminase-like"/>
</dbReference>
<evidence type="ECO:0000256" key="13">
    <source>
        <dbReference type="PIRSR" id="PIRSR606262-3"/>
    </source>
</evidence>
<keyword evidence="8 13" id="KW-0862">Zinc</keyword>
<comment type="caution">
    <text evidence="16">The sequence shown here is derived from an EMBL/GenBank/DDBJ whole genome shotgun (WGS) entry which is preliminary data.</text>
</comment>
<dbReference type="Gene3D" id="3.40.140.10">
    <property type="entry name" value="Cytidine Deaminase, domain 2"/>
    <property type="match status" value="1"/>
</dbReference>
<dbReference type="STRING" id="1225476.A1D18_01205"/>
<dbReference type="NCBIfam" id="NF004064">
    <property type="entry name" value="PRK05578.1"/>
    <property type="match status" value="1"/>
</dbReference>
<evidence type="ECO:0000256" key="2">
    <source>
        <dbReference type="ARBA" id="ARBA00003949"/>
    </source>
</evidence>
<dbReference type="InterPro" id="IPR016192">
    <property type="entry name" value="APOBEC/CMP_deaminase_Zn-bd"/>
</dbReference>
<evidence type="ECO:0000313" key="16">
    <source>
        <dbReference type="EMBL" id="OIZ95778.1"/>
    </source>
</evidence>
<dbReference type="AlphaFoldDB" id="A0A1J8NLJ3"/>
<dbReference type="GO" id="GO:0005829">
    <property type="term" value="C:cytosol"/>
    <property type="evidence" value="ECO:0007669"/>
    <property type="project" value="TreeGrafter"/>
</dbReference>
<feature type="binding site" evidence="13">
    <location>
        <position position="90"/>
    </location>
    <ligand>
        <name>Zn(2+)</name>
        <dbReference type="ChEBI" id="CHEBI:29105"/>
        <note>catalytic</note>
    </ligand>
</feature>
<evidence type="ECO:0000256" key="3">
    <source>
        <dbReference type="ARBA" id="ARBA00006576"/>
    </source>
</evidence>
<protein>
    <recommendedName>
        <fullName evidence="5 14">Cytidine deaminase</fullName>
        <ecNumber evidence="4 14">3.5.4.5</ecNumber>
    </recommendedName>
    <alternativeName>
        <fullName evidence="9 14">Cytidine aminohydrolase</fullName>
    </alternativeName>
</protein>
<name>A0A1J8NLJ3_9COXI</name>
<evidence type="ECO:0000256" key="6">
    <source>
        <dbReference type="ARBA" id="ARBA00022723"/>
    </source>
</evidence>
<dbReference type="PROSITE" id="PS51747">
    <property type="entry name" value="CYT_DCMP_DEAMINASES_2"/>
    <property type="match status" value="1"/>
</dbReference>
<dbReference type="Pfam" id="PF00383">
    <property type="entry name" value="dCMP_cyt_deam_1"/>
    <property type="match status" value="1"/>
</dbReference>
<feature type="domain" description="CMP/dCMP-type deaminase" evidence="15">
    <location>
        <begin position="3"/>
        <end position="130"/>
    </location>
</feature>
<accession>A0A1J8NLJ3</accession>
<dbReference type="EMBL" id="LUKY01000029">
    <property type="protein sequence ID" value="OIZ95778.1"/>
    <property type="molecule type" value="Genomic_DNA"/>
</dbReference>
<keyword evidence="7 14" id="KW-0378">Hydrolase</keyword>
<evidence type="ECO:0000259" key="15">
    <source>
        <dbReference type="PROSITE" id="PS51747"/>
    </source>
</evidence>
<dbReference type="RefSeq" id="WP_071662001.1">
    <property type="nucleotide sequence ID" value="NZ_LUKY01000029.1"/>
</dbReference>
<comment type="catalytic activity">
    <reaction evidence="10 14">
        <text>2'-deoxycytidine + H2O + H(+) = 2'-deoxyuridine + NH4(+)</text>
        <dbReference type="Rhea" id="RHEA:13433"/>
        <dbReference type="ChEBI" id="CHEBI:15377"/>
        <dbReference type="ChEBI" id="CHEBI:15378"/>
        <dbReference type="ChEBI" id="CHEBI:15698"/>
        <dbReference type="ChEBI" id="CHEBI:16450"/>
        <dbReference type="ChEBI" id="CHEBI:28938"/>
        <dbReference type="EC" id="3.5.4.5"/>
    </reaction>
</comment>
<sequence length="131" mass="14745">MKDYLIQMVSLGKKAAMNAYVPLCKFSVGACIRTNEGQLFHGCNWENRATPLSQCAETSALSGMLTAGYRKISEIVLVTPKFVCTPCGACRQRLLEFSHEETNFYSYNRDGLLLKSIKLNKLLPEAFTWRP</sequence>
<dbReference type="PROSITE" id="PS00903">
    <property type="entry name" value="CYT_DCMP_DEAMINASES_1"/>
    <property type="match status" value="1"/>
</dbReference>
<evidence type="ECO:0000256" key="5">
    <source>
        <dbReference type="ARBA" id="ARBA00018266"/>
    </source>
</evidence>
<feature type="active site" description="Proton donor" evidence="12">
    <location>
        <position position="57"/>
    </location>
</feature>